<dbReference type="eggNOG" id="COG4716">
    <property type="taxonomic scope" value="Bacteria"/>
</dbReference>
<dbReference type="RefSeq" id="WP_006502915.1">
    <property type="nucleotide sequence ID" value="NZ_BAGZ01000008.1"/>
</dbReference>
<comment type="caution">
    <text evidence="2">The sequence shown here is derived from an EMBL/GenBank/DDBJ whole genome shotgun (WGS) entry which is preliminary data.</text>
</comment>
<dbReference type="InterPro" id="IPR010354">
    <property type="entry name" value="Oleate_hydratase"/>
</dbReference>
<keyword evidence="3" id="KW-1185">Reference proteome</keyword>
<dbReference type="SUPFAM" id="SSF51905">
    <property type="entry name" value="FAD/NAD(P)-binding domain"/>
    <property type="match status" value="1"/>
</dbReference>
<protein>
    <recommendedName>
        <fullName evidence="4">Oleate hydratase</fullName>
    </recommendedName>
</protein>
<reference evidence="2 3" key="1">
    <citation type="submission" date="2012-08" db="EMBL/GenBank/DDBJ databases">
        <title>Whole genome shotgun sequence of Austwickia chelonae NBRC 105200.</title>
        <authorList>
            <person name="Yoshida I."/>
            <person name="Hosoyama A."/>
            <person name="Tsuchikane K."/>
            <person name="Katsumata H."/>
            <person name="Ando Y."/>
            <person name="Ohji S."/>
            <person name="Hamada M."/>
            <person name="Tamura T."/>
            <person name="Yamazoe A."/>
            <person name="Yamazaki S."/>
            <person name="Fujita N."/>
        </authorList>
    </citation>
    <scope>NUCLEOTIDE SEQUENCE [LARGE SCALE GENOMIC DNA]</scope>
    <source>
        <strain evidence="2 3">NBRC 105200</strain>
    </source>
</reference>
<dbReference type="Pfam" id="PF06100">
    <property type="entry name" value="MCRA"/>
    <property type="match status" value="1"/>
</dbReference>
<gene>
    <name evidence="2" type="ORF">AUCHE_08_04050</name>
</gene>
<sequence>MGNYNLISPRPPHDIDQRHAYLIGGGIASLAAAAFLVRDARMPGENILVLESLERPGGSLDGAGSPQQGYVVRGGREIEAHFECFMDLFRSIPSLADPDRSVLDDFHELNLAEPIESHCRLTENQGQIADFSQLGLSSAQAMTLARLHLTTEEALGATTAEEFFPADFFETNFWYFWASMFAFQPWHSVVEFKRYMERFMHLISGMNQLKGILHTEYNQYDSLVLPLVRWLQTKGVQVMLGATVTDIEVDTDDDQITATAVHYRADGQEHTITPEPTDLVLFTNGSMTQNSTYGDLDHPAVIDRSDDKGCFSVWQKMAPQSPFFGHPDVFCEDIDRTKWLSFTVTLADDDLLFPYLEKLTDNPSGMGGVTAVKDSAWMLSWGLPKNPHFADQPDNVKVLWAYALNMDTPGDYVQKSISECTGREMFTELLYHVGMKDRIDEVLEHTVNVIPAMLPYITSQFMPRVPGDRPQVIPQGSRNLAFLGQFAEVPDDCVFTVEYSIRTAMTAVYGLLGISRPVIPVHPSRYDIRVLAEAAQVLLGLDKIPVKDLPLSALLARTELTRLLG</sequence>
<dbReference type="PANTHER" id="PTHR37417:SF3">
    <property type="entry name" value="MYOSIN-CROSSREACTIVE PROTEIN"/>
    <property type="match status" value="1"/>
</dbReference>
<dbReference type="OrthoDB" id="4540221at2"/>
<feature type="transmembrane region" description="Helical" evidence="1">
    <location>
        <begin position="20"/>
        <end position="37"/>
    </location>
</feature>
<name>K6VS45_9MICO</name>
<dbReference type="GO" id="GO:0050151">
    <property type="term" value="F:oleate hydratase activity"/>
    <property type="evidence" value="ECO:0007669"/>
    <property type="project" value="InterPro"/>
</dbReference>
<evidence type="ECO:0008006" key="4">
    <source>
        <dbReference type="Google" id="ProtNLM"/>
    </source>
</evidence>
<dbReference type="Gene3D" id="3.50.50.60">
    <property type="entry name" value="FAD/NAD(P)-binding domain"/>
    <property type="match status" value="3"/>
</dbReference>
<dbReference type="GO" id="GO:0071949">
    <property type="term" value="F:FAD binding"/>
    <property type="evidence" value="ECO:0007669"/>
    <property type="project" value="InterPro"/>
</dbReference>
<dbReference type="NCBIfam" id="NF010584">
    <property type="entry name" value="PRK13977.1"/>
    <property type="match status" value="1"/>
</dbReference>
<keyword evidence="1" id="KW-1133">Transmembrane helix</keyword>
<evidence type="ECO:0000256" key="1">
    <source>
        <dbReference type="SAM" id="Phobius"/>
    </source>
</evidence>
<dbReference type="Proteomes" id="UP000008495">
    <property type="component" value="Unassembled WGS sequence"/>
</dbReference>
<organism evidence="2 3">
    <name type="scientific">Austwickia chelonae NBRC 105200</name>
    <dbReference type="NCBI Taxonomy" id="1184607"/>
    <lineage>
        <taxon>Bacteria</taxon>
        <taxon>Bacillati</taxon>
        <taxon>Actinomycetota</taxon>
        <taxon>Actinomycetes</taxon>
        <taxon>Micrococcales</taxon>
        <taxon>Dermatophilaceae</taxon>
        <taxon>Austwickia</taxon>
    </lineage>
</organism>
<dbReference type="PANTHER" id="PTHR37417">
    <property type="entry name" value="67 KDA MYOSIN-CROSS-REACTIVE ANTIGEN FAMILY PROTEIN (AFU_ORTHOLOGUE AFUA_5G09970)"/>
    <property type="match status" value="1"/>
</dbReference>
<dbReference type="EMBL" id="BAGZ01000008">
    <property type="protein sequence ID" value="GAB78160.1"/>
    <property type="molecule type" value="Genomic_DNA"/>
</dbReference>
<keyword evidence="1" id="KW-0812">Transmembrane</keyword>
<evidence type="ECO:0000313" key="2">
    <source>
        <dbReference type="EMBL" id="GAB78160.1"/>
    </source>
</evidence>
<dbReference type="InterPro" id="IPR036188">
    <property type="entry name" value="FAD/NAD-bd_sf"/>
</dbReference>
<proteinExistence type="predicted"/>
<dbReference type="GO" id="GO:0006631">
    <property type="term" value="P:fatty acid metabolic process"/>
    <property type="evidence" value="ECO:0007669"/>
    <property type="project" value="InterPro"/>
</dbReference>
<keyword evidence="1" id="KW-0472">Membrane</keyword>
<accession>K6VS45</accession>
<evidence type="ECO:0000313" key="3">
    <source>
        <dbReference type="Proteomes" id="UP000008495"/>
    </source>
</evidence>
<dbReference type="AlphaFoldDB" id="K6VS45"/>